<dbReference type="OrthoDB" id="8478167at2"/>
<dbReference type="AlphaFoldDB" id="A0A090MM51"/>
<sequence>MCTPLFVLPLVFGIGCVGDDFGRTRSMFYHQDMHQWVGAEATEALGGQPSHFLLTDDERALRDMAYYFIEPPHSRPAWKGVFGDYQRLPTPWRVKVVFDRTSYGRKMIDEPHRSQASSYQGLMEDVRNDLTMLDQFIPLAVKLNDLDIKRNKALGYIGDLSPRERVDAQARMRENVLVVQWAQQCVEQRVSSYRWALERLVIMAPDRMAAQADALIAELARRGASAWTTATPVVGQVLRVGG</sequence>
<dbReference type="STRING" id="1035.BN961_01911"/>
<evidence type="ECO:0000313" key="1">
    <source>
        <dbReference type="EMBL" id="CEG08495.1"/>
    </source>
</evidence>
<gene>
    <name evidence="1" type="ORF">BN961_01911</name>
</gene>
<proteinExistence type="predicted"/>
<dbReference type="EMBL" id="CCAZ020000001">
    <property type="protein sequence ID" value="CEG08495.1"/>
    <property type="molecule type" value="Genomic_DNA"/>
</dbReference>
<dbReference type="RefSeq" id="WP_048756365.1">
    <property type="nucleotide sequence ID" value="NZ_CCAZ020000001.1"/>
</dbReference>
<name>A0A090MM51_AFIFE</name>
<evidence type="ECO:0000313" key="2">
    <source>
        <dbReference type="Proteomes" id="UP000035762"/>
    </source>
</evidence>
<keyword evidence="2" id="KW-1185">Reference proteome</keyword>
<protein>
    <submittedName>
        <fullName evidence="1">Uncharacterized protein</fullName>
    </submittedName>
</protein>
<comment type="caution">
    <text evidence="1">The sequence shown here is derived from an EMBL/GenBank/DDBJ whole genome shotgun (WGS) entry which is preliminary data.</text>
</comment>
<organism evidence="1 2">
    <name type="scientific">Afipia felis</name>
    <name type="common">Cat scratch disease bacillus</name>
    <dbReference type="NCBI Taxonomy" id="1035"/>
    <lineage>
        <taxon>Bacteria</taxon>
        <taxon>Pseudomonadati</taxon>
        <taxon>Pseudomonadota</taxon>
        <taxon>Alphaproteobacteria</taxon>
        <taxon>Hyphomicrobiales</taxon>
        <taxon>Nitrobacteraceae</taxon>
        <taxon>Afipia</taxon>
    </lineage>
</organism>
<accession>A0A090MM51</accession>
<reference evidence="1 2" key="1">
    <citation type="journal article" date="2014" name="Genome Announc.">
        <title>Genome Sequence of Afipia felis Strain 76713, Isolated in Hospital Water Using an Amoeba Co-Culture Procedure.</title>
        <authorList>
            <person name="Benamar S."/>
            <person name="La Scola B."/>
            <person name="Croce O."/>
        </authorList>
    </citation>
    <scope>NUCLEOTIDE SEQUENCE [LARGE SCALE GENOMIC DNA]</scope>
    <source>
        <strain evidence="1 2">76713</strain>
    </source>
</reference>
<dbReference type="Proteomes" id="UP000035762">
    <property type="component" value="Unassembled WGS sequence"/>
</dbReference>